<gene>
    <name evidence="2" type="ORF">Pla22_02710</name>
</gene>
<feature type="domain" description="Polysaccharide pyruvyl transferase" evidence="1">
    <location>
        <begin position="13"/>
        <end position="310"/>
    </location>
</feature>
<dbReference type="AlphaFoldDB" id="A0A5C5WQT5"/>
<dbReference type="PANTHER" id="PTHR36836">
    <property type="entry name" value="COLANIC ACID BIOSYNTHESIS PROTEIN WCAK"/>
    <property type="match status" value="1"/>
</dbReference>
<dbReference type="GO" id="GO:0016740">
    <property type="term" value="F:transferase activity"/>
    <property type="evidence" value="ECO:0007669"/>
    <property type="project" value="UniProtKB-KW"/>
</dbReference>
<organism evidence="2 3">
    <name type="scientific">Rubripirellula amarantea</name>
    <dbReference type="NCBI Taxonomy" id="2527999"/>
    <lineage>
        <taxon>Bacteria</taxon>
        <taxon>Pseudomonadati</taxon>
        <taxon>Planctomycetota</taxon>
        <taxon>Planctomycetia</taxon>
        <taxon>Pirellulales</taxon>
        <taxon>Pirellulaceae</taxon>
        <taxon>Rubripirellula</taxon>
    </lineage>
</organism>
<dbReference type="PANTHER" id="PTHR36836:SF1">
    <property type="entry name" value="COLANIC ACID BIOSYNTHESIS PROTEIN WCAK"/>
    <property type="match status" value="1"/>
</dbReference>
<dbReference type="RefSeq" id="WP_146512981.1">
    <property type="nucleotide sequence ID" value="NZ_SJPI01000001.1"/>
</dbReference>
<name>A0A5C5WQT5_9BACT</name>
<dbReference type="InterPro" id="IPR007345">
    <property type="entry name" value="Polysacch_pyruvyl_Trfase"/>
</dbReference>
<sequence>MKASITGWHGKQNVGDDAFCAIFARWLSHNLHYDEIAINAPRRFLPKEATSQTCHFDANFPEQAPGRLHRFLLDRSLHRGADLVVFGGGSIFHRHRWRLLDWQLKTYPKRNSHLMAIGVSLGPFPNSTHERLCARTLSKFDRIIVRDEQSLVWARDQGLDQTKWCKDIVLGWGHFYEIPTPAPNSDQPVNRKVIAISIADRESEFGSTETDDRKREGIVDAIKTLHAQEPLHVKIIVSCVHPVRGDLAASERLRSSIESIGGLEISEYRYDGSITNYISVLKQCDAAICNRMHAFVFSCLAKRPAILISYAKKMVELANYLAIDSSVFFSTDDVDAKRLETTLRDQLANPIPVVDDALLDDAQSDVSKMFQQLTSELTTPA</sequence>
<evidence type="ECO:0000259" key="1">
    <source>
        <dbReference type="Pfam" id="PF04230"/>
    </source>
</evidence>
<keyword evidence="2" id="KW-0808">Transferase</keyword>
<dbReference type="Pfam" id="PF04230">
    <property type="entry name" value="PS_pyruv_trans"/>
    <property type="match status" value="1"/>
</dbReference>
<keyword evidence="3" id="KW-1185">Reference proteome</keyword>
<accession>A0A5C5WQT5</accession>
<evidence type="ECO:0000313" key="2">
    <source>
        <dbReference type="EMBL" id="TWT52645.1"/>
    </source>
</evidence>
<evidence type="ECO:0000313" key="3">
    <source>
        <dbReference type="Proteomes" id="UP000316598"/>
    </source>
</evidence>
<comment type="caution">
    <text evidence="2">The sequence shown here is derived from an EMBL/GenBank/DDBJ whole genome shotgun (WGS) entry which is preliminary data.</text>
</comment>
<dbReference type="OrthoDB" id="624106at2"/>
<reference evidence="2 3" key="1">
    <citation type="submission" date="2019-02" db="EMBL/GenBank/DDBJ databases">
        <title>Deep-cultivation of Planctomycetes and their phenomic and genomic characterization uncovers novel biology.</title>
        <authorList>
            <person name="Wiegand S."/>
            <person name="Jogler M."/>
            <person name="Boedeker C."/>
            <person name="Pinto D."/>
            <person name="Vollmers J."/>
            <person name="Rivas-Marin E."/>
            <person name="Kohn T."/>
            <person name="Peeters S.H."/>
            <person name="Heuer A."/>
            <person name="Rast P."/>
            <person name="Oberbeckmann S."/>
            <person name="Bunk B."/>
            <person name="Jeske O."/>
            <person name="Meyerdierks A."/>
            <person name="Storesund J.E."/>
            <person name="Kallscheuer N."/>
            <person name="Luecker S."/>
            <person name="Lage O.M."/>
            <person name="Pohl T."/>
            <person name="Merkel B.J."/>
            <person name="Hornburger P."/>
            <person name="Mueller R.-W."/>
            <person name="Bruemmer F."/>
            <person name="Labrenz M."/>
            <person name="Spormann A.M."/>
            <person name="Op Den Camp H."/>
            <person name="Overmann J."/>
            <person name="Amann R."/>
            <person name="Jetten M.S.M."/>
            <person name="Mascher T."/>
            <person name="Medema M.H."/>
            <person name="Devos D.P."/>
            <person name="Kaster A.-K."/>
            <person name="Ovreas L."/>
            <person name="Rohde M."/>
            <person name="Galperin M.Y."/>
            <person name="Jogler C."/>
        </authorList>
    </citation>
    <scope>NUCLEOTIDE SEQUENCE [LARGE SCALE GENOMIC DNA]</scope>
    <source>
        <strain evidence="2 3">Pla22</strain>
    </source>
</reference>
<dbReference type="Proteomes" id="UP000316598">
    <property type="component" value="Unassembled WGS sequence"/>
</dbReference>
<proteinExistence type="predicted"/>
<dbReference type="EMBL" id="SJPI01000001">
    <property type="protein sequence ID" value="TWT52645.1"/>
    <property type="molecule type" value="Genomic_DNA"/>
</dbReference>
<protein>
    <submittedName>
        <fullName evidence="2">Polysaccharide pyruvyl transferase</fullName>
    </submittedName>
</protein>